<dbReference type="eggNOG" id="KOG2458">
    <property type="taxonomic scope" value="Eukaryota"/>
</dbReference>
<dbReference type="PaxDb" id="65489-OBART06G03490.1"/>
<dbReference type="PANTHER" id="PTHR12203:SF70">
    <property type="entry name" value="OS06G0152700 PROTEIN"/>
    <property type="match status" value="1"/>
</dbReference>
<dbReference type="PANTHER" id="PTHR12203">
    <property type="entry name" value="KDEL LYS-ASP-GLU-LEU CONTAINING - RELATED"/>
    <property type="match status" value="1"/>
</dbReference>
<dbReference type="Pfam" id="PF05686">
    <property type="entry name" value="Glyco_transf_90"/>
    <property type="match status" value="1"/>
</dbReference>
<dbReference type="Gramene" id="OBART06G03490.1">
    <property type="protein sequence ID" value="OBART06G03490.1"/>
    <property type="gene ID" value="OBART06G03490"/>
</dbReference>
<evidence type="ECO:0000313" key="5">
    <source>
        <dbReference type="Proteomes" id="UP000026960"/>
    </source>
</evidence>
<name>A0A0D3GCY3_9ORYZ</name>
<evidence type="ECO:0000256" key="2">
    <source>
        <dbReference type="SAM" id="Phobius"/>
    </source>
</evidence>
<protein>
    <recommendedName>
        <fullName evidence="3">Glycosyl transferase CAP10 domain-containing protein</fullName>
    </recommendedName>
</protein>
<proteinExistence type="predicted"/>
<reference evidence="4" key="1">
    <citation type="journal article" date="2009" name="Rice">
        <title>De Novo Next Generation Sequencing of Plant Genomes.</title>
        <authorList>
            <person name="Rounsley S."/>
            <person name="Marri P.R."/>
            <person name="Yu Y."/>
            <person name="He R."/>
            <person name="Sisneros N."/>
            <person name="Goicoechea J.L."/>
            <person name="Lee S.J."/>
            <person name="Angelova A."/>
            <person name="Kudrna D."/>
            <person name="Luo M."/>
            <person name="Affourtit J."/>
            <person name="Desany B."/>
            <person name="Knight J."/>
            <person name="Niazi F."/>
            <person name="Egholm M."/>
            <person name="Wing R.A."/>
        </authorList>
    </citation>
    <scope>NUCLEOTIDE SEQUENCE [LARGE SCALE GENOMIC DNA]</scope>
    <source>
        <strain evidence="4">cv. IRGC 105608</strain>
    </source>
</reference>
<feature type="transmembrane region" description="Helical" evidence="2">
    <location>
        <begin position="60"/>
        <end position="81"/>
    </location>
</feature>
<keyword evidence="2" id="KW-1133">Transmembrane helix</keyword>
<dbReference type="EnsemblPlants" id="OBART06G03490.1">
    <property type="protein sequence ID" value="OBART06G03490.1"/>
    <property type="gene ID" value="OBART06G03490"/>
</dbReference>
<organism evidence="4">
    <name type="scientific">Oryza barthii</name>
    <dbReference type="NCBI Taxonomy" id="65489"/>
    <lineage>
        <taxon>Eukaryota</taxon>
        <taxon>Viridiplantae</taxon>
        <taxon>Streptophyta</taxon>
        <taxon>Embryophyta</taxon>
        <taxon>Tracheophyta</taxon>
        <taxon>Spermatophyta</taxon>
        <taxon>Magnoliopsida</taxon>
        <taxon>Liliopsida</taxon>
        <taxon>Poales</taxon>
        <taxon>Poaceae</taxon>
        <taxon>BOP clade</taxon>
        <taxon>Oryzoideae</taxon>
        <taxon>Oryzeae</taxon>
        <taxon>Oryzinae</taxon>
        <taxon>Oryza</taxon>
    </lineage>
</organism>
<dbReference type="Proteomes" id="UP000026960">
    <property type="component" value="Chromosome 6"/>
</dbReference>
<sequence>MTHEPMSRSSSSFFRRDAAGDEERAAALTPPPPPPPPADDKGGAPAGRRRWPSSVMRMKGVGSVMVGVVFLALLVLVHRWVGLDASFLRDSSMVSTSTRQWHPHHNISTPPLMTLPPFSCGNGTAAPATCPATPPSPPPTSKPATGGEPAASCPDYFRYIHDDLRPWRGAGITREAVERGRRHAYFRLVVVSGRAYVETYRRSYQTRDAFTQWGVAQLLRRYAGRVPDVDIMFACDDRGRVRAADFAAAPADAPPVFRYCRDATTLDVVFPDWSFWGWPEVNIGAWPATLEAVRRESARVRWPEREPFAFWKGNPGVARIRGELMKCNPASDGKDWNARLFSQDWNHAIHNGFRDSSIPKQCLHRYKIYIEGEAWSVSEKYIMACDSPVLFVNTPYQDILSRGLVAGEHYWPINRTRMCESIRAAVDWGNAHPAAARRIGEQGSRFVREQMAMDYVYDYMFHLITEYGKLLRYRPAVPANAVEICAESMACAAAAGRERECMDESVEGFVAGFDPCALPPPFTEEEKRKIAAREEEVLRKVAKLEEENM</sequence>
<feature type="region of interest" description="Disordered" evidence="1">
    <location>
        <begin position="1"/>
        <end position="50"/>
    </location>
</feature>
<dbReference type="InterPro" id="IPR006598">
    <property type="entry name" value="CAP10"/>
</dbReference>
<dbReference type="SMART" id="SM00672">
    <property type="entry name" value="CAP10"/>
    <property type="match status" value="1"/>
</dbReference>
<dbReference type="AlphaFoldDB" id="A0A0D3GCY3"/>
<evidence type="ECO:0000256" key="1">
    <source>
        <dbReference type="SAM" id="MobiDB-lite"/>
    </source>
</evidence>
<keyword evidence="5" id="KW-1185">Reference proteome</keyword>
<dbReference type="InterPro" id="IPR051091">
    <property type="entry name" value="O-Glucosyltr/Glycosyltrsf_90"/>
</dbReference>
<evidence type="ECO:0000259" key="3">
    <source>
        <dbReference type="SMART" id="SM00672"/>
    </source>
</evidence>
<feature type="compositionally biased region" description="Basic and acidic residues" evidence="1">
    <location>
        <begin position="14"/>
        <end position="25"/>
    </location>
</feature>
<accession>A0A0D3GCY3</accession>
<keyword evidence="2" id="KW-0812">Transmembrane</keyword>
<feature type="region of interest" description="Disordered" evidence="1">
    <location>
        <begin position="127"/>
        <end position="149"/>
    </location>
</feature>
<feature type="domain" description="Glycosyl transferase CAP10" evidence="3">
    <location>
        <begin position="225"/>
        <end position="474"/>
    </location>
</feature>
<dbReference type="HOGENOM" id="CLU_027109_2_0_1"/>
<keyword evidence="2" id="KW-0472">Membrane</keyword>
<evidence type="ECO:0000313" key="4">
    <source>
        <dbReference type="EnsemblPlants" id="OBART06G03490.1"/>
    </source>
</evidence>
<feature type="compositionally biased region" description="Pro residues" evidence="1">
    <location>
        <begin position="132"/>
        <end position="141"/>
    </location>
</feature>
<reference evidence="4" key="2">
    <citation type="submission" date="2015-03" db="UniProtKB">
        <authorList>
            <consortium name="EnsemblPlants"/>
        </authorList>
    </citation>
    <scope>IDENTIFICATION</scope>
</reference>